<evidence type="ECO:0000259" key="3">
    <source>
        <dbReference type="Pfam" id="PF03787"/>
    </source>
</evidence>
<evidence type="ECO:0000256" key="2">
    <source>
        <dbReference type="SAM" id="MobiDB-lite"/>
    </source>
</evidence>
<feature type="compositionally biased region" description="Gly residues" evidence="2">
    <location>
        <begin position="10"/>
        <end position="20"/>
    </location>
</feature>
<evidence type="ECO:0000313" key="4">
    <source>
        <dbReference type="EMBL" id="NHK99496.1"/>
    </source>
</evidence>
<organism evidence="4 5">
    <name type="scientific">Rubrivivax benzoatilyticus</name>
    <dbReference type="NCBI Taxonomy" id="316997"/>
    <lineage>
        <taxon>Bacteria</taxon>
        <taxon>Pseudomonadati</taxon>
        <taxon>Pseudomonadota</taxon>
        <taxon>Betaproteobacteria</taxon>
        <taxon>Burkholderiales</taxon>
        <taxon>Sphaerotilaceae</taxon>
        <taxon>Rubrivivax</taxon>
    </lineage>
</organism>
<sequence length="655" mass="72010">MAHPGHSNGRNGGNGNGAWRGGSTLPRGITSAYNFAPLAQQVVCPEWQDRVSHDLPLREGLCADLQIELVAETPLLVGAERDDAPRQKGQVPVVGFHTHPDGTPAIPGSSLRGMLRNVLEIASFSRMQLIDDRALSIRDLTTSGSEYMRAMVGGDIRSSAVGARPLAQGGWLWFDGQDWRLEPTSVARVEHDQIARHFGLSREVWPGKRTTAAQKYEVLRTALQAASRAGKLTKTGHVQVRHPRVEEAVHEHSRGKQLRYRRIPRLLPVDDTSPSSTVGALVVTGQGVPNKHMEFVFGLCGRKPESRVIDPGAMTRFRQVYGHDDSDWSTHWSRRAAEGTPVPVFWIESHGELQIGLSQMFRLPGPRSLGQMVPDEHRPRAGVARRLDFVETLFGHVGGDAALKGRVFVGDLRWSGSPQGRPVPADAAYAQPTVLGQPKPSFYPAYLEQQQQGGVLKSPDYRTVLSPDARLRGWKRYPVRPFPEIRVPEPPAKSQATVQTRLQALAPDNRFTGRIRLHNVTPEELGAVAWALTWGGDDRLRHALGLGKSFGFGCVRVRIANADAPDAVRANDPAAPAPGLGDCMRAFVAYMQRQIPGWERTATMCELLAMANPDLPQSTAANLTPLELTVGARNEFVEAKSRDNRLALQPHSQRR</sequence>
<dbReference type="Pfam" id="PF03787">
    <property type="entry name" value="RAMPs"/>
    <property type="match status" value="1"/>
</dbReference>
<feature type="domain" description="CRISPR type III-associated protein" evidence="3">
    <location>
        <begin position="69"/>
        <end position="120"/>
    </location>
</feature>
<dbReference type="Proteomes" id="UP000802098">
    <property type="component" value="Unassembled WGS sequence"/>
</dbReference>
<dbReference type="NCBIfam" id="TIGR03986">
    <property type="entry name" value="TIGR03986 family CRISPR-associated RAMP protein"/>
    <property type="match status" value="1"/>
</dbReference>
<keyword evidence="5" id="KW-1185">Reference proteome</keyword>
<dbReference type="EMBL" id="JAAOCD010000006">
    <property type="protein sequence ID" value="NHK99496.1"/>
    <property type="molecule type" value="Genomic_DNA"/>
</dbReference>
<dbReference type="CDD" id="cd09726">
    <property type="entry name" value="RAMP_I_III"/>
    <property type="match status" value="1"/>
</dbReference>
<feature type="region of interest" description="Disordered" evidence="2">
    <location>
        <begin position="1"/>
        <end position="23"/>
    </location>
</feature>
<gene>
    <name evidence="4" type="ORF">G7087_14005</name>
</gene>
<evidence type="ECO:0000313" key="5">
    <source>
        <dbReference type="Proteomes" id="UP000802098"/>
    </source>
</evidence>
<dbReference type="RefSeq" id="WP_009855617.1">
    <property type="nucleotide sequence ID" value="NZ_JAAOCD010000006.1"/>
</dbReference>
<dbReference type="InterPro" id="IPR005537">
    <property type="entry name" value="RAMP_III_fam"/>
</dbReference>
<evidence type="ECO:0000256" key="1">
    <source>
        <dbReference type="ARBA" id="ARBA00023118"/>
    </source>
</evidence>
<protein>
    <submittedName>
        <fullName evidence="4">TIGR03986 family CRISPR-associated RAMP protein</fullName>
    </submittedName>
</protein>
<accession>A0ABX0HYT0</accession>
<name>A0ABX0HYT0_9BURK</name>
<proteinExistence type="predicted"/>
<keyword evidence="1" id="KW-0051">Antiviral defense</keyword>
<comment type="caution">
    <text evidence="4">The sequence shown here is derived from an EMBL/GenBank/DDBJ whole genome shotgun (WGS) entry which is preliminary data.</text>
</comment>
<reference evidence="4 5" key="1">
    <citation type="submission" date="2020-03" db="EMBL/GenBank/DDBJ databases">
        <title>Rubrivivax benzoatilyticus JA2 (sequenced after 10 years sub-culturing).</title>
        <authorList>
            <person name="Gupta D."/>
            <person name="Chintalapati S."/>
            <person name="Chintalapati V.R."/>
        </authorList>
    </citation>
    <scope>NUCLEOTIDE SEQUENCE [LARGE SCALE GENOMIC DNA]</scope>
    <source>
        <strain evidence="4 5">JA2-Mal</strain>
    </source>
</reference>
<dbReference type="InterPro" id="IPR023825">
    <property type="entry name" value="CRISPR-assoc_RAMP_BGP1436"/>
</dbReference>